<proteinExistence type="predicted"/>
<reference evidence="1 2" key="2">
    <citation type="journal article" date="2022" name="Mol. Ecol. Resour.">
        <title>The genomes of chicory, endive, great burdock and yacon provide insights into Asteraceae paleo-polyploidization history and plant inulin production.</title>
        <authorList>
            <person name="Fan W."/>
            <person name="Wang S."/>
            <person name="Wang H."/>
            <person name="Wang A."/>
            <person name="Jiang F."/>
            <person name="Liu H."/>
            <person name="Zhao H."/>
            <person name="Xu D."/>
            <person name="Zhang Y."/>
        </authorList>
    </citation>
    <scope>NUCLEOTIDE SEQUENCE [LARGE SCALE GENOMIC DNA]</scope>
    <source>
        <strain evidence="2">cv. Yunnan</strain>
        <tissue evidence="1">Leaves</tissue>
    </source>
</reference>
<keyword evidence="2" id="KW-1185">Reference proteome</keyword>
<dbReference type="Proteomes" id="UP001056120">
    <property type="component" value="Linkage Group LG08"/>
</dbReference>
<evidence type="ECO:0000313" key="2">
    <source>
        <dbReference type="Proteomes" id="UP001056120"/>
    </source>
</evidence>
<reference evidence="2" key="1">
    <citation type="journal article" date="2022" name="Mol. Ecol. Resour.">
        <title>The genomes of chicory, endive, great burdock and yacon provide insights into Asteraceae palaeo-polyploidization history and plant inulin production.</title>
        <authorList>
            <person name="Fan W."/>
            <person name="Wang S."/>
            <person name="Wang H."/>
            <person name="Wang A."/>
            <person name="Jiang F."/>
            <person name="Liu H."/>
            <person name="Zhao H."/>
            <person name="Xu D."/>
            <person name="Zhang Y."/>
        </authorList>
    </citation>
    <scope>NUCLEOTIDE SEQUENCE [LARGE SCALE GENOMIC DNA]</scope>
    <source>
        <strain evidence="2">cv. Yunnan</strain>
    </source>
</reference>
<accession>A0ACB9IGK5</accession>
<gene>
    <name evidence="1" type="ORF">L1987_23127</name>
</gene>
<comment type="caution">
    <text evidence="1">The sequence shown here is derived from an EMBL/GenBank/DDBJ whole genome shotgun (WGS) entry which is preliminary data.</text>
</comment>
<name>A0ACB9IGK5_9ASTR</name>
<organism evidence="1 2">
    <name type="scientific">Smallanthus sonchifolius</name>
    <dbReference type="NCBI Taxonomy" id="185202"/>
    <lineage>
        <taxon>Eukaryota</taxon>
        <taxon>Viridiplantae</taxon>
        <taxon>Streptophyta</taxon>
        <taxon>Embryophyta</taxon>
        <taxon>Tracheophyta</taxon>
        <taxon>Spermatophyta</taxon>
        <taxon>Magnoliopsida</taxon>
        <taxon>eudicotyledons</taxon>
        <taxon>Gunneridae</taxon>
        <taxon>Pentapetalae</taxon>
        <taxon>asterids</taxon>
        <taxon>campanulids</taxon>
        <taxon>Asterales</taxon>
        <taxon>Asteraceae</taxon>
        <taxon>Asteroideae</taxon>
        <taxon>Heliantheae alliance</taxon>
        <taxon>Millerieae</taxon>
        <taxon>Smallanthus</taxon>
    </lineage>
</organism>
<protein>
    <submittedName>
        <fullName evidence="1">Uncharacterized protein</fullName>
    </submittedName>
</protein>
<sequence length="827" mass="90128">MRSEISDLIISPSVNVCAINNVEYVPDSDSDTIRLLNADVVDCEEDVGARNLQSAKMVGIYGEEDLEVDAMGRSFSWSVLLVQLMMLLPGLSIASLQPKRSQTYIIHMDHSQKPDHFSNHESWHQHTVKSLSSACPEDKETFLYSYTHVIHGFSAKLTSCQLTELEKSPAHLTTYKESFGKMFTTHTPRFLGLNRGSGIWPTASYGKDVIIGVFDTGIWPESESFNDSGMSKVPSRWKGKCENGTAFSPSLCNNKLIGARSFSKGLQAAGLNISTEFDFDSARDFEGHGTHTSSTVAGNYVYGASHFGYAKGVGKGIAPRAHLAMYKVLWTSDTFASAATDILAGMDQAISDGVDIMSLSIGLEHTPLFEDVIAIASLSAIEKGIVVVCAAGNDGPGSATIYNGAPWIMTVGAGTMDRSYIATLELGNGMAFEGTSYFPTSVSIANRPLYYGSNDTKTSGCSFLNRNEVKGKVVLCDDSNLDLNGQMNVVTSAGAYGAIFLTESLFLDPEDYSIPGVLLHTRYSKAIKEYAITGNNTIVKSMRFVFTKTGTGPAPQVAFFSSRGPDPISPSVLKPDILAPGVDVLGAVRPDVPFIEAGKYDLVTDYALYSGTSMATPHIAGVAALVKAVYRNWSPAAIRSSMITTATKTDNTYGTIRDQWNGVTATPLEYGAGHVNPNRAMDPGLIYDMGPQDYIDFLCGLGYTVKQMSIILRTSQWSCENRTDLNYPSFIANFSNQTTSWSEKHFTRTITNVGDHSSTYRAALKVPDGMIVKVEPNIIRFANKYQEQKFVLSIQVDEDSPKVNYGYLEWIDEHNHIVSSPIVVIRD</sequence>
<dbReference type="EMBL" id="CM042025">
    <property type="protein sequence ID" value="KAI3807202.1"/>
    <property type="molecule type" value="Genomic_DNA"/>
</dbReference>
<evidence type="ECO:0000313" key="1">
    <source>
        <dbReference type="EMBL" id="KAI3807202.1"/>
    </source>
</evidence>